<dbReference type="Proteomes" id="UP000075531">
    <property type="component" value="Unassembled WGS sequence"/>
</dbReference>
<keyword evidence="1" id="KW-0378">Hydrolase</keyword>
<dbReference type="SFLD" id="SFLDS00003">
    <property type="entry name" value="Haloacid_Dehalogenase"/>
    <property type="match status" value="1"/>
</dbReference>
<dbReference type="OrthoDB" id="9781413at2"/>
<reference evidence="1 2" key="1">
    <citation type="submission" date="2016-02" db="EMBL/GenBank/DDBJ databases">
        <title>Genome sequence of Clostridium tepidiprofundi DSM 19306.</title>
        <authorList>
            <person name="Poehlein A."/>
            <person name="Daniel R."/>
        </authorList>
    </citation>
    <scope>NUCLEOTIDE SEQUENCE [LARGE SCALE GENOMIC DNA]</scope>
    <source>
        <strain evidence="1 2">DSM 19306</strain>
    </source>
</reference>
<dbReference type="PATRIC" id="fig|1121338.3.peg.1410"/>
<dbReference type="EC" id="3.1.3.23" evidence="1"/>
<sequence length="278" mass="31428">MRYKLICMDMDGTLLNDDKNISEINKAVIKKAYNMGVKIVVSTGRIFTSAEHFASLLDVKTPVISSNGAFIREKDRDKVVFKNVLGYDKCIDVLKVLKKYDIYPHYYTADTIFTEKIIYSSHFYTLANKVLPEGKKVNIVIVKDWEDIFNKYKYEILKCVGTDDDLSKVTAAKKELIDMGCFEVVSSYYNNFEVMCKGVSKGKAVQTLGEYYNINREEIICIGDSENDLSMIKYAGLGVAMGNADEFIKRQADYITDSNNNNGVAKVIEKFVLGNGND</sequence>
<dbReference type="Gene3D" id="3.40.50.1000">
    <property type="entry name" value="HAD superfamily/HAD-like"/>
    <property type="match status" value="1"/>
</dbReference>
<dbReference type="InterPro" id="IPR023214">
    <property type="entry name" value="HAD_sf"/>
</dbReference>
<dbReference type="RefSeq" id="WP_066824458.1">
    <property type="nucleotide sequence ID" value="NZ_LTBA01000012.1"/>
</dbReference>
<dbReference type="Pfam" id="PF08282">
    <property type="entry name" value="Hydrolase_3"/>
    <property type="match status" value="1"/>
</dbReference>
<dbReference type="PROSITE" id="PS01228">
    <property type="entry name" value="COF_1"/>
    <property type="match status" value="1"/>
</dbReference>
<dbReference type="InterPro" id="IPR036412">
    <property type="entry name" value="HAD-like_sf"/>
</dbReference>
<dbReference type="NCBIfam" id="TIGR00099">
    <property type="entry name" value="Cof-subfamily"/>
    <property type="match status" value="1"/>
</dbReference>
<dbReference type="SFLD" id="SFLDG01140">
    <property type="entry name" value="C2.B:_Phosphomannomutase_and_P"/>
    <property type="match status" value="1"/>
</dbReference>
<accession>A0A151B4S2</accession>
<dbReference type="STRING" id="1121338.CLTEP_13750"/>
<dbReference type="EMBL" id="LTBA01000012">
    <property type="protein sequence ID" value="KYH34657.1"/>
    <property type="molecule type" value="Genomic_DNA"/>
</dbReference>
<organism evidence="1 2">
    <name type="scientific">Clostridium tepidiprofundi DSM 19306</name>
    <dbReference type="NCBI Taxonomy" id="1121338"/>
    <lineage>
        <taxon>Bacteria</taxon>
        <taxon>Bacillati</taxon>
        <taxon>Bacillota</taxon>
        <taxon>Clostridia</taxon>
        <taxon>Eubacteriales</taxon>
        <taxon>Clostridiaceae</taxon>
        <taxon>Clostridium</taxon>
    </lineage>
</organism>
<dbReference type="GO" id="GO:0050308">
    <property type="term" value="F:sugar-phosphatase activity"/>
    <property type="evidence" value="ECO:0007669"/>
    <property type="project" value="UniProtKB-EC"/>
</dbReference>
<evidence type="ECO:0000313" key="1">
    <source>
        <dbReference type="EMBL" id="KYH34657.1"/>
    </source>
</evidence>
<dbReference type="InterPro" id="IPR006379">
    <property type="entry name" value="HAD-SF_hydro_IIB"/>
</dbReference>
<dbReference type="PANTHER" id="PTHR10000:SF8">
    <property type="entry name" value="HAD SUPERFAMILY HYDROLASE-LIKE, TYPE 3"/>
    <property type="match status" value="1"/>
</dbReference>
<proteinExistence type="predicted"/>
<dbReference type="PROSITE" id="PS01229">
    <property type="entry name" value="COF_2"/>
    <property type="match status" value="1"/>
</dbReference>
<gene>
    <name evidence="1" type="primary">yidA</name>
    <name evidence="1" type="ORF">CLTEP_13750</name>
</gene>
<dbReference type="CDD" id="cd07516">
    <property type="entry name" value="HAD_Pase"/>
    <property type="match status" value="1"/>
</dbReference>
<dbReference type="NCBIfam" id="TIGR01484">
    <property type="entry name" value="HAD-SF-IIB"/>
    <property type="match status" value="1"/>
</dbReference>
<protein>
    <submittedName>
        <fullName evidence="1">Sugar phosphatase YidA</fullName>
        <ecNumber evidence="1">3.1.3.23</ecNumber>
    </submittedName>
</protein>
<dbReference type="GO" id="GO:0000287">
    <property type="term" value="F:magnesium ion binding"/>
    <property type="evidence" value="ECO:0007669"/>
    <property type="project" value="TreeGrafter"/>
</dbReference>
<dbReference type="SUPFAM" id="SSF56784">
    <property type="entry name" value="HAD-like"/>
    <property type="match status" value="1"/>
</dbReference>
<dbReference type="InterPro" id="IPR000150">
    <property type="entry name" value="Cof"/>
</dbReference>
<name>A0A151B4S2_9CLOT</name>
<keyword evidence="2" id="KW-1185">Reference proteome</keyword>
<dbReference type="Gene3D" id="3.30.1240.10">
    <property type="match status" value="1"/>
</dbReference>
<evidence type="ECO:0000313" key="2">
    <source>
        <dbReference type="Proteomes" id="UP000075531"/>
    </source>
</evidence>
<comment type="caution">
    <text evidence="1">The sequence shown here is derived from an EMBL/GenBank/DDBJ whole genome shotgun (WGS) entry which is preliminary data.</text>
</comment>
<dbReference type="SFLD" id="SFLDG01144">
    <property type="entry name" value="C2.B.4:_PGP_Like"/>
    <property type="match status" value="1"/>
</dbReference>
<dbReference type="PANTHER" id="PTHR10000">
    <property type="entry name" value="PHOSPHOSERINE PHOSPHATASE"/>
    <property type="match status" value="1"/>
</dbReference>
<dbReference type="AlphaFoldDB" id="A0A151B4S2"/>
<dbReference type="GO" id="GO:0005829">
    <property type="term" value="C:cytosol"/>
    <property type="evidence" value="ECO:0007669"/>
    <property type="project" value="TreeGrafter"/>
</dbReference>